<keyword evidence="2" id="KW-1185">Reference proteome</keyword>
<accession>A0A835YY66</accession>
<name>A0A835YY66_9STRA</name>
<proteinExistence type="predicted"/>
<dbReference type="EMBL" id="JAFCMP010000312">
    <property type="protein sequence ID" value="KAG5181610.1"/>
    <property type="molecule type" value="Genomic_DNA"/>
</dbReference>
<protein>
    <submittedName>
        <fullName evidence="1">Uncharacterized protein</fullName>
    </submittedName>
</protein>
<dbReference type="AlphaFoldDB" id="A0A835YY66"/>
<gene>
    <name evidence="1" type="ORF">JKP88DRAFT_246168</name>
</gene>
<reference evidence="1" key="1">
    <citation type="submission" date="2021-02" db="EMBL/GenBank/DDBJ databases">
        <title>First Annotated Genome of the Yellow-green Alga Tribonema minus.</title>
        <authorList>
            <person name="Mahan K.M."/>
        </authorList>
    </citation>
    <scope>NUCLEOTIDE SEQUENCE</scope>
    <source>
        <strain evidence="1">UTEX B ZZ1240</strain>
    </source>
</reference>
<evidence type="ECO:0000313" key="2">
    <source>
        <dbReference type="Proteomes" id="UP000664859"/>
    </source>
</evidence>
<organism evidence="1 2">
    <name type="scientific">Tribonema minus</name>
    <dbReference type="NCBI Taxonomy" id="303371"/>
    <lineage>
        <taxon>Eukaryota</taxon>
        <taxon>Sar</taxon>
        <taxon>Stramenopiles</taxon>
        <taxon>Ochrophyta</taxon>
        <taxon>PX clade</taxon>
        <taxon>Xanthophyceae</taxon>
        <taxon>Tribonematales</taxon>
        <taxon>Tribonemataceae</taxon>
        <taxon>Tribonema</taxon>
    </lineage>
</organism>
<comment type="caution">
    <text evidence="1">The sequence shown here is derived from an EMBL/GenBank/DDBJ whole genome shotgun (WGS) entry which is preliminary data.</text>
</comment>
<evidence type="ECO:0000313" key="1">
    <source>
        <dbReference type="EMBL" id="KAG5181610.1"/>
    </source>
</evidence>
<sequence>MVSKAATLAGTAACLLGMAWYLPRRIKRSAAKRQREKLLECKSSCRRASWSSDAPVDRELMQLVLERFFIQREMIESRVWQYYLVDSRAQADDPNAESVVAEASFQGHRIMEAY</sequence>
<dbReference type="Proteomes" id="UP000664859">
    <property type="component" value="Unassembled WGS sequence"/>
</dbReference>